<sequence>MAVIFCTIKAMIQHFLPLETTNHLHINHIHAVVPCGQYGSRSDIVRASQVSIEHWENIVYQFIKVCILPYVWHTYIVRKTYIAIIVGPLDAITDV</sequence>
<dbReference type="EMBL" id="GBRH01199878">
    <property type="protein sequence ID" value="JAD98017.1"/>
    <property type="molecule type" value="Transcribed_RNA"/>
</dbReference>
<accession>A0A0A9EPR9</accession>
<evidence type="ECO:0000313" key="1">
    <source>
        <dbReference type="EMBL" id="JAD98017.1"/>
    </source>
</evidence>
<reference evidence="1" key="2">
    <citation type="journal article" date="2015" name="Data Brief">
        <title>Shoot transcriptome of the giant reed, Arundo donax.</title>
        <authorList>
            <person name="Barrero R.A."/>
            <person name="Guerrero F.D."/>
            <person name="Moolhuijzen P."/>
            <person name="Goolsby J.A."/>
            <person name="Tidwell J."/>
            <person name="Bellgard S.E."/>
            <person name="Bellgard M.I."/>
        </authorList>
    </citation>
    <scope>NUCLEOTIDE SEQUENCE</scope>
    <source>
        <tissue evidence="1">Shoot tissue taken approximately 20 cm above the soil surface</tissue>
    </source>
</reference>
<reference evidence="1" key="1">
    <citation type="submission" date="2014-09" db="EMBL/GenBank/DDBJ databases">
        <authorList>
            <person name="Magalhaes I.L.F."/>
            <person name="Oliveira U."/>
            <person name="Santos F.R."/>
            <person name="Vidigal T.H.D.A."/>
            <person name="Brescovit A.D."/>
            <person name="Santos A.J."/>
        </authorList>
    </citation>
    <scope>NUCLEOTIDE SEQUENCE</scope>
    <source>
        <tissue evidence="1">Shoot tissue taken approximately 20 cm above the soil surface</tissue>
    </source>
</reference>
<name>A0A0A9EPR9_ARUDO</name>
<organism evidence="1">
    <name type="scientific">Arundo donax</name>
    <name type="common">Giant reed</name>
    <name type="synonym">Donax arundinaceus</name>
    <dbReference type="NCBI Taxonomy" id="35708"/>
    <lineage>
        <taxon>Eukaryota</taxon>
        <taxon>Viridiplantae</taxon>
        <taxon>Streptophyta</taxon>
        <taxon>Embryophyta</taxon>
        <taxon>Tracheophyta</taxon>
        <taxon>Spermatophyta</taxon>
        <taxon>Magnoliopsida</taxon>
        <taxon>Liliopsida</taxon>
        <taxon>Poales</taxon>
        <taxon>Poaceae</taxon>
        <taxon>PACMAD clade</taxon>
        <taxon>Arundinoideae</taxon>
        <taxon>Arundineae</taxon>
        <taxon>Arundo</taxon>
    </lineage>
</organism>
<proteinExistence type="predicted"/>
<protein>
    <submittedName>
        <fullName evidence="1">Uncharacterized protein</fullName>
    </submittedName>
</protein>
<dbReference type="AlphaFoldDB" id="A0A0A9EPR9"/>